<proteinExistence type="predicted"/>
<dbReference type="eggNOG" id="COG2378">
    <property type="taxonomic scope" value="Bacteria"/>
</dbReference>
<dbReference type="PROSITE" id="PS52050">
    <property type="entry name" value="WYL"/>
    <property type="match status" value="1"/>
</dbReference>
<accession>G1WA15</accession>
<dbReference type="GeneID" id="95427156"/>
<dbReference type="AlphaFoldDB" id="G1WA15"/>
<dbReference type="PANTHER" id="PTHR34580:SF9">
    <property type="entry name" value="SLL5097 PROTEIN"/>
    <property type="match status" value="1"/>
</dbReference>
<dbReference type="Proteomes" id="UP000005141">
    <property type="component" value="Unassembled WGS sequence"/>
</dbReference>
<dbReference type="InterPro" id="IPR057727">
    <property type="entry name" value="WCX_dom"/>
</dbReference>
<keyword evidence="3" id="KW-1185">Reference proteome</keyword>
<dbReference type="InterPro" id="IPR051534">
    <property type="entry name" value="CBASS_pafABC_assoc_protein"/>
</dbReference>
<dbReference type="RefSeq" id="WP_004379663.1">
    <property type="nucleotide sequence ID" value="NZ_JH114215.1"/>
</dbReference>
<evidence type="ECO:0000259" key="1">
    <source>
        <dbReference type="Pfam" id="PF25583"/>
    </source>
</evidence>
<dbReference type="Pfam" id="PF25583">
    <property type="entry name" value="WCX"/>
    <property type="match status" value="1"/>
</dbReference>
<gene>
    <name evidence="2" type="ORF">HMPREF9431_00666</name>
</gene>
<name>G1WA15_9BACT</name>
<protein>
    <recommendedName>
        <fullName evidence="1">WCX domain-containing protein</fullName>
    </recommendedName>
</protein>
<sequence>MPLCLKLFRQCWYLVGKNKFNHMITIFCLDRITDFRLSSQSFNYAQEAFNPHTFFDGCIGVIANADVNIEYVVLKVSATQANYLRDLPIHESQIEKECHPDYSIFTMDVRPTFDFLQELLWNGECIEVMQPLWLRKEIAEKIQQMGNKYKSDNSPCRE</sequence>
<dbReference type="EMBL" id="ADGI01000020">
    <property type="protein sequence ID" value="EGV34118.1"/>
    <property type="molecule type" value="Genomic_DNA"/>
</dbReference>
<comment type="caution">
    <text evidence="2">The sequence shown here is derived from an EMBL/GenBank/DDBJ whole genome shotgun (WGS) entry which is preliminary data.</text>
</comment>
<organism evidence="2 3">
    <name type="scientific">Segatella oulorum F0390</name>
    <dbReference type="NCBI Taxonomy" id="702438"/>
    <lineage>
        <taxon>Bacteria</taxon>
        <taxon>Pseudomonadati</taxon>
        <taxon>Bacteroidota</taxon>
        <taxon>Bacteroidia</taxon>
        <taxon>Bacteroidales</taxon>
        <taxon>Prevotellaceae</taxon>
        <taxon>Segatella</taxon>
    </lineage>
</organism>
<evidence type="ECO:0000313" key="3">
    <source>
        <dbReference type="Proteomes" id="UP000005141"/>
    </source>
</evidence>
<evidence type="ECO:0000313" key="2">
    <source>
        <dbReference type="EMBL" id="EGV34118.1"/>
    </source>
</evidence>
<dbReference type="PANTHER" id="PTHR34580">
    <property type="match status" value="1"/>
</dbReference>
<reference evidence="2 3" key="1">
    <citation type="submission" date="2011-07" db="EMBL/GenBank/DDBJ databases">
        <title>The Genome Sequence of Prevotella oulorum F0390.</title>
        <authorList>
            <consortium name="The Broad Institute Genome Sequencing Platform"/>
            <consortium name="The Broad Institute Genome Sequencing Center for Infectious Disease"/>
            <person name="Earl A."/>
            <person name="Ward D."/>
            <person name="Feldgarden M."/>
            <person name="Gevers D."/>
            <person name="Izard J."/>
            <person name="Ganesan A."/>
            <person name="Baranova O.V."/>
            <person name="Blanton J.M."/>
            <person name="Tanner A.C."/>
            <person name="Dewhirst F.E."/>
            <person name="Young S.K."/>
            <person name="Zeng Q."/>
            <person name="Gargeya S."/>
            <person name="Fitzgerald M."/>
            <person name="Haas B."/>
            <person name="Abouelleil A."/>
            <person name="Alvarado L."/>
            <person name="Arachchi H.M."/>
            <person name="Berlin A."/>
            <person name="Brown A."/>
            <person name="Chapman S.B."/>
            <person name="Chen Z."/>
            <person name="Dunbar C."/>
            <person name="Freedman E."/>
            <person name="Gearin G."/>
            <person name="Gellesch M."/>
            <person name="Goldberg J."/>
            <person name="Griggs A."/>
            <person name="Gujja S."/>
            <person name="Heiman D."/>
            <person name="Howarth C."/>
            <person name="Larson L."/>
            <person name="Lui A."/>
            <person name="MacDonald P.J.P."/>
            <person name="Mehta T."/>
            <person name="Montmayeur A."/>
            <person name="Murphy C."/>
            <person name="Neiman D."/>
            <person name="Pearson M."/>
            <person name="Priest M."/>
            <person name="Roberts A."/>
            <person name="Saif S."/>
            <person name="Shea T."/>
            <person name="Shenoy N."/>
            <person name="Sisk P."/>
            <person name="Stolte C."/>
            <person name="Sykes S."/>
            <person name="Wortman J."/>
            <person name="Nusbaum C."/>
            <person name="Birren B."/>
        </authorList>
    </citation>
    <scope>NUCLEOTIDE SEQUENCE [LARGE SCALE GENOMIC DNA]</scope>
    <source>
        <strain evidence="2 3">F0390</strain>
    </source>
</reference>
<feature type="domain" description="WCX" evidence="1">
    <location>
        <begin position="71"/>
        <end position="145"/>
    </location>
</feature>
<dbReference type="HOGENOM" id="CLU_041141_6_3_10"/>